<gene>
    <name evidence="1" type="ORF">NDU88_007139</name>
</gene>
<comment type="caution">
    <text evidence="1">The sequence shown here is derived from an EMBL/GenBank/DDBJ whole genome shotgun (WGS) entry which is preliminary data.</text>
</comment>
<dbReference type="Proteomes" id="UP001066276">
    <property type="component" value="Chromosome 7"/>
</dbReference>
<dbReference type="EMBL" id="JANPWB010000011">
    <property type="protein sequence ID" value="KAJ1128764.1"/>
    <property type="molecule type" value="Genomic_DNA"/>
</dbReference>
<evidence type="ECO:0000313" key="2">
    <source>
        <dbReference type="Proteomes" id="UP001066276"/>
    </source>
</evidence>
<proteinExistence type="predicted"/>
<keyword evidence="2" id="KW-1185">Reference proteome</keyword>
<evidence type="ECO:0000313" key="1">
    <source>
        <dbReference type="EMBL" id="KAJ1128764.1"/>
    </source>
</evidence>
<sequence>MPRLDPDRVEALEEKITAGEVLVAISQLNNGKTPGSHGFPVEFDKCVTSKVVKPMLSMFNTGGPLPPGLGEATIVLIHREVKVADDCTSDRLISLINRD</sequence>
<organism evidence="1 2">
    <name type="scientific">Pleurodeles waltl</name>
    <name type="common">Iberian ribbed newt</name>
    <dbReference type="NCBI Taxonomy" id="8319"/>
    <lineage>
        <taxon>Eukaryota</taxon>
        <taxon>Metazoa</taxon>
        <taxon>Chordata</taxon>
        <taxon>Craniata</taxon>
        <taxon>Vertebrata</taxon>
        <taxon>Euteleostomi</taxon>
        <taxon>Amphibia</taxon>
        <taxon>Batrachia</taxon>
        <taxon>Caudata</taxon>
        <taxon>Salamandroidea</taxon>
        <taxon>Salamandridae</taxon>
        <taxon>Pleurodelinae</taxon>
        <taxon>Pleurodeles</taxon>
    </lineage>
</organism>
<protein>
    <submittedName>
        <fullName evidence="1">Uncharacterized protein</fullName>
    </submittedName>
</protein>
<accession>A0AAV7PPD3</accession>
<reference evidence="1" key="1">
    <citation type="journal article" date="2022" name="bioRxiv">
        <title>Sequencing and chromosome-scale assembly of the giantPleurodeles waltlgenome.</title>
        <authorList>
            <person name="Brown T."/>
            <person name="Elewa A."/>
            <person name="Iarovenko S."/>
            <person name="Subramanian E."/>
            <person name="Araus A.J."/>
            <person name="Petzold A."/>
            <person name="Susuki M."/>
            <person name="Suzuki K.-i.T."/>
            <person name="Hayashi T."/>
            <person name="Toyoda A."/>
            <person name="Oliveira C."/>
            <person name="Osipova E."/>
            <person name="Leigh N.D."/>
            <person name="Simon A."/>
            <person name="Yun M.H."/>
        </authorList>
    </citation>
    <scope>NUCLEOTIDE SEQUENCE</scope>
    <source>
        <strain evidence="1">20211129_DDA</strain>
        <tissue evidence="1">Liver</tissue>
    </source>
</reference>
<name>A0AAV7PPD3_PLEWA</name>
<dbReference type="AlphaFoldDB" id="A0AAV7PPD3"/>